<keyword evidence="7" id="KW-1133">Transmembrane helix</keyword>
<dbReference type="RefSeq" id="WP_310264277.1">
    <property type="nucleotide sequence ID" value="NZ_JAVDXU010000001.1"/>
</dbReference>
<dbReference type="EMBL" id="JAVDXU010000001">
    <property type="protein sequence ID" value="MDR7269506.1"/>
    <property type="molecule type" value="Genomic_DNA"/>
</dbReference>
<dbReference type="Pfam" id="PF03279">
    <property type="entry name" value="Lip_A_acyltrans"/>
    <property type="match status" value="1"/>
</dbReference>
<protein>
    <submittedName>
        <fullName evidence="8">KDO2-lipid IV(A) lauroyltransferase</fullName>
        <ecNumber evidence="8">2.3.1.241</ecNumber>
    </submittedName>
</protein>
<evidence type="ECO:0000256" key="7">
    <source>
        <dbReference type="SAM" id="Phobius"/>
    </source>
</evidence>
<dbReference type="NCBIfam" id="NF006487">
    <property type="entry name" value="PRK08905.1"/>
    <property type="match status" value="1"/>
</dbReference>
<dbReference type="GO" id="GO:0008913">
    <property type="term" value="F:Kdo2-lipid IVA acyltransferase activity"/>
    <property type="evidence" value="ECO:0007669"/>
    <property type="project" value="UniProtKB-EC"/>
</dbReference>
<evidence type="ECO:0000256" key="4">
    <source>
        <dbReference type="ARBA" id="ARBA00022679"/>
    </source>
</evidence>
<keyword evidence="5 7" id="KW-0472">Membrane</keyword>
<evidence type="ECO:0000256" key="1">
    <source>
        <dbReference type="ARBA" id="ARBA00004533"/>
    </source>
</evidence>
<evidence type="ECO:0000313" key="8">
    <source>
        <dbReference type="EMBL" id="MDR7269506.1"/>
    </source>
</evidence>
<keyword evidence="3" id="KW-0997">Cell inner membrane</keyword>
<evidence type="ECO:0000256" key="5">
    <source>
        <dbReference type="ARBA" id="ARBA00023136"/>
    </source>
</evidence>
<keyword evidence="2" id="KW-1003">Cell membrane</keyword>
<reference evidence="8 9" key="1">
    <citation type="submission" date="2023-07" db="EMBL/GenBank/DDBJ databases">
        <title>Sorghum-associated microbial communities from plants grown in Nebraska, USA.</title>
        <authorList>
            <person name="Schachtman D."/>
        </authorList>
    </citation>
    <scope>NUCLEOTIDE SEQUENCE [LARGE SCALE GENOMIC DNA]</scope>
    <source>
        <strain evidence="8 9">BE314</strain>
    </source>
</reference>
<accession>A0ABU1YKW6</accession>
<organism evidence="8 9">
    <name type="scientific">Roseateles saccharophilus</name>
    <name type="common">Pseudomonas saccharophila</name>
    <dbReference type="NCBI Taxonomy" id="304"/>
    <lineage>
        <taxon>Bacteria</taxon>
        <taxon>Pseudomonadati</taxon>
        <taxon>Pseudomonadota</taxon>
        <taxon>Betaproteobacteria</taxon>
        <taxon>Burkholderiales</taxon>
        <taxon>Sphaerotilaceae</taxon>
        <taxon>Roseateles</taxon>
    </lineage>
</organism>
<name>A0ABU1YKW6_ROSSA</name>
<keyword evidence="7" id="KW-0812">Transmembrane</keyword>
<comment type="subcellular location">
    <subcellularLocation>
        <location evidence="1">Cell inner membrane</location>
    </subcellularLocation>
</comment>
<proteinExistence type="predicted"/>
<dbReference type="InterPro" id="IPR004960">
    <property type="entry name" value="LipA_acyltrans"/>
</dbReference>
<dbReference type="EC" id="2.3.1.241" evidence="8"/>
<evidence type="ECO:0000313" key="9">
    <source>
        <dbReference type="Proteomes" id="UP001180453"/>
    </source>
</evidence>
<dbReference type="PANTHER" id="PTHR30606:SF10">
    <property type="entry name" value="PHOSPHATIDYLINOSITOL MANNOSIDE ACYLTRANSFERASE"/>
    <property type="match status" value="1"/>
</dbReference>
<keyword evidence="6 8" id="KW-0012">Acyltransferase</keyword>
<keyword evidence="9" id="KW-1185">Reference proteome</keyword>
<dbReference type="Proteomes" id="UP001180453">
    <property type="component" value="Unassembled WGS sequence"/>
</dbReference>
<keyword evidence="4 8" id="KW-0808">Transferase</keyword>
<comment type="caution">
    <text evidence="8">The sequence shown here is derived from an EMBL/GenBank/DDBJ whole genome shotgun (WGS) entry which is preliminary data.</text>
</comment>
<feature type="transmembrane region" description="Helical" evidence="7">
    <location>
        <begin position="12"/>
        <end position="30"/>
    </location>
</feature>
<sequence>MAWVFRGLSRLPLALLHALGAVLGWIVYFASGVYRRRFKANVAQAGVAWSDARPAIAAAGRMAAELPWLWVATRGKPLGDKLQWDGGELIAAALAEKRGLVMLTPHMGCFEICAQAIAERFTTPESPITVLYRPARQASLREVMAGSRERPGLATAPASLAGVRQMIRALRKGEVIGLLPDQVPPDGLGVWAPFFGKPAYTMTLAARLVQQTGAALLLIWGERLPGGQGFVVHVMPAPQIARDASAEDAAATINAAMESVIRRAPGQYLWGYHRYKQPRGLDIGAAPDNPAP</sequence>
<dbReference type="PIRSF" id="PIRSF026649">
    <property type="entry name" value="MsbB"/>
    <property type="match status" value="1"/>
</dbReference>
<dbReference type="CDD" id="cd07984">
    <property type="entry name" value="LPLAT_LABLAT-like"/>
    <property type="match status" value="1"/>
</dbReference>
<evidence type="ECO:0000256" key="3">
    <source>
        <dbReference type="ARBA" id="ARBA00022519"/>
    </source>
</evidence>
<evidence type="ECO:0000256" key="6">
    <source>
        <dbReference type="ARBA" id="ARBA00023315"/>
    </source>
</evidence>
<evidence type="ECO:0000256" key="2">
    <source>
        <dbReference type="ARBA" id="ARBA00022475"/>
    </source>
</evidence>
<gene>
    <name evidence="8" type="ORF">J2X20_002135</name>
</gene>
<dbReference type="PANTHER" id="PTHR30606">
    <property type="entry name" value="LIPID A BIOSYNTHESIS LAUROYL ACYLTRANSFERASE"/>
    <property type="match status" value="1"/>
</dbReference>